<dbReference type="InterPro" id="IPR036640">
    <property type="entry name" value="ABC1_TM_sf"/>
</dbReference>
<comment type="caution">
    <text evidence="15">The sequence shown here is derived from an EMBL/GenBank/DDBJ whole genome shotgun (WGS) entry which is preliminary data.</text>
</comment>
<dbReference type="CDD" id="cd18596">
    <property type="entry name" value="ABC_6TM_VMR1_D1_like"/>
    <property type="match status" value="1"/>
</dbReference>
<evidence type="ECO:0000256" key="10">
    <source>
        <dbReference type="ARBA" id="ARBA00023180"/>
    </source>
</evidence>
<evidence type="ECO:0000256" key="5">
    <source>
        <dbReference type="ARBA" id="ARBA00022737"/>
    </source>
</evidence>
<evidence type="ECO:0000256" key="1">
    <source>
        <dbReference type="ARBA" id="ARBA00004141"/>
    </source>
</evidence>
<dbReference type="EMBL" id="NJEU01000665">
    <property type="protein sequence ID" value="PHH71565.1"/>
    <property type="molecule type" value="Genomic_DNA"/>
</dbReference>
<comment type="similarity">
    <text evidence="2">Belongs to the ABC transporter superfamily. ABCC family. Conjugate transporter (TC 3.A.1.208) subfamily.</text>
</comment>
<proteinExistence type="inferred from homology"/>
<feature type="transmembrane region" description="Helical" evidence="12">
    <location>
        <begin position="666"/>
        <end position="692"/>
    </location>
</feature>
<keyword evidence="6" id="KW-0547">Nucleotide-binding</keyword>
<dbReference type="InterPro" id="IPR017871">
    <property type="entry name" value="ABC_transporter-like_CS"/>
</dbReference>
<evidence type="ECO:0000256" key="9">
    <source>
        <dbReference type="ARBA" id="ARBA00023136"/>
    </source>
</evidence>
<feature type="domain" description="ABC transmembrane type-1" evidence="14">
    <location>
        <begin position="603"/>
        <end position="907"/>
    </location>
</feature>
<sequence length="1212" mass="132729">MPIRGQLSALIFEKSLRRKNVKAADTSGGDSGESDSEGEQKDGDGKDDKQDQGSTLLKSRQAIVNLVGVDTKHISDFFLTQFYMANSLGKLIIYSIFLIRLLGWLPFGAGILAWGLMLPLNTWASRRYIHLEDEVMKRRDNKLAAVNEALQGIRQIKFSALENEWEAKILATRELEIATLIQLFAADSILFFCWVSSPIALAAASLAVYATVHGTLAPSIAFVSVGIFKSLEVSLSALPELLTAALDTLVSVRRIQVYLDGPEMVKTLCPGPDVAFDNASVAWPVDTETADKDRFILKNINLSFPRGELSIISGKTGTGKSLVLSALLGEVDLLEGSIYMPSTVPPLERNDGKAHPGNWILEGSVAYVAQTPWLESASLRDNILFGLPLLQERYDQVLDVCALRKDLDMLADGDETELGANGINLSGGQKWRVTLARTIYSRAEILVMDDIFSAVDAHVGRHIFEQCIAGDICANRTRIIVTHHVSLVQSHAKYLVELGEGTVLHHGLTSDLVEDGTLERIKSHEQAGTRAAGGLDGSCTPSSARVSLIDGENGQDGNGDSLHKVLSNKNKQFIETEVRQTGMVKRRVYSSYMKSSGSYVLWIGCLSLYGLFEVGNLARNWWLRIWTDDGPPQAGGMAYGLSLQHSLLHSKAPWQMSSQAEKSLSFYLSIYVLLSAASAIIGTVCFIMLFVLSVRASRSLFRRTLFAVLRTKLRWLDTVPVGRVLNRMTADFDIIDNKITMNIGFLAWHVLSLLGVCVAALLVSLYILPVALVLVLVAAVVGKVFLDAARPVKRLESNAKSPVFELFNAALAGVPTLRAFQKTHVYTQKTYDLLDNWDSLSMTTWTLNRWMGFRMALIGTVFTTLIGVVVIGSPLVDAAMAGFTLSFALDFSDNIIMVIRDYASMELDMNAAERVIEYTELETEHLGGQQPPAAWPTAGSIQVEDLVVSYAKGLSPVLKGISFDVGNNERVGVVGRTGAGKSSLTLALFRFLEASQGKIVIDGLDISKINLRQLRSRLAIIPQDPVLFSGTVRSNLDPFNDYTDQQLSDCLRRVHLADTDPEACQNASSSSSSASGRNSTKNANIFDDLTSGISEAGGNLSQGQRQLLCIARAIMSRPKIMVLDEATSAVDMATDALIQRSIRDEFSDSTLIVIAHRLSTIADFDRILVLDQGCVAEYGTPRELWERQNGVFRGMCEHSGEREKLRRAITGE</sequence>
<evidence type="ECO:0000256" key="4">
    <source>
        <dbReference type="ARBA" id="ARBA00022692"/>
    </source>
</evidence>
<comment type="subcellular location">
    <subcellularLocation>
        <location evidence="1">Membrane</location>
        <topology evidence="1">Multi-pass membrane protein</topology>
    </subcellularLocation>
</comment>
<dbReference type="InterPro" id="IPR003593">
    <property type="entry name" value="AAA+_ATPase"/>
</dbReference>
<dbReference type="SUPFAM" id="SSF90123">
    <property type="entry name" value="ABC transporter transmembrane region"/>
    <property type="match status" value="2"/>
</dbReference>
<dbReference type="GO" id="GO:0005524">
    <property type="term" value="F:ATP binding"/>
    <property type="evidence" value="ECO:0007669"/>
    <property type="project" value="UniProtKB-KW"/>
</dbReference>
<dbReference type="PROSITE" id="PS50893">
    <property type="entry name" value="ABC_TRANSPORTER_2"/>
    <property type="match status" value="2"/>
</dbReference>
<keyword evidence="3" id="KW-0813">Transport</keyword>
<dbReference type="InterPro" id="IPR027417">
    <property type="entry name" value="P-loop_NTPase"/>
</dbReference>
<organism evidence="15 16">
    <name type="scientific">Ophiocordyceps australis</name>
    <dbReference type="NCBI Taxonomy" id="1399860"/>
    <lineage>
        <taxon>Eukaryota</taxon>
        <taxon>Fungi</taxon>
        <taxon>Dikarya</taxon>
        <taxon>Ascomycota</taxon>
        <taxon>Pezizomycotina</taxon>
        <taxon>Sordariomycetes</taxon>
        <taxon>Hypocreomycetidae</taxon>
        <taxon>Hypocreales</taxon>
        <taxon>Ophiocordycipitaceae</taxon>
        <taxon>Ophiocordyceps</taxon>
    </lineage>
</organism>
<keyword evidence="7" id="KW-0067">ATP-binding</keyword>
<dbReference type="GO" id="GO:0016020">
    <property type="term" value="C:membrane"/>
    <property type="evidence" value="ECO:0007669"/>
    <property type="project" value="UniProtKB-SubCell"/>
</dbReference>
<dbReference type="PROSITE" id="PS50929">
    <property type="entry name" value="ABC_TM1F"/>
    <property type="match status" value="2"/>
</dbReference>
<evidence type="ECO:0000256" key="2">
    <source>
        <dbReference type="ARBA" id="ARBA00009726"/>
    </source>
</evidence>
<dbReference type="Gene3D" id="3.40.50.300">
    <property type="entry name" value="P-loop containing nucleotide triphosphate hydrolases"/>
    <property type="match status" value="2"/>
</dbReference>
<dbReference type="Pfam" id="PF00664">
    <property type="entry name" value="ABC_membrane"/>
    <property type="match status" value="2"/>
</dbReference>
<dbReference type="CDD" id="cd03244">
    <property type="entry name" value="ABCC_MRP_domain2"/>
    <property type="match status" value="1"/>
</dbReference>
<dbReference type="Gene3D" id="1.20.1560.10">
    <property type="entry name" value="ABC transporter type 1, transmembrane domain"/>
    <property type="match status" value="2"/>
</dbReference>
<name>A0A2C5YPW6_9HYPO</name>
<accession>A0A2C5YPW6</accession>
<dbReference type="SMART" id="SM00382">
    <property type="entry name" value="AAA"/>
    <property type="match status" value="2"/>
</dbReference>
<evidence type="ECO:0000259" key="13">
    <source>
        <dbReference type="PROSITE" id="PS50893"/>
    </source>
</evidence>
<evidence type="ECO:0000256" key="3">
    <source>
        <dbReference type="ARBA" id="ARBA00022448"/>
    </source>
</evidence>
<dbReference type="Pfam" id="PF00005">
    <property type="entry name" value="ABC_tran"/>
    <property type="match status" value="2"/>
</dbReference>
<feature type="transmembrane region" description="Helical" evidence="12">
    <location>
        <begin position="91"/>
        <end position="117"/>
    </location>
</feature>
<dbReference type="CDD" id="cd18604">
    <property type="entry name" value="ABC_6TM_VMR1_D2_like"/>
    <property type="match status" value="1"/>
</dbReference>
<keyword evidence="4 12" id="KW-0812">Transmembrane</keyword>
<reference evidence="15 16" key="1">
    <citation type="submission" date="2017-06" db="EMBL/GenBank/DDBJ databases">
        <title>Ant-infecting Ophiocordyceps genomes reveal a high diversity of potential behavioral manipulation genes and a possible major role for enterotoxins.</title>
        <authorList>
            <person name="De Bekker C."/>
            <person name="Evans H.C."/>
            <person name="Brachmann A."/>
            <person name="Hughes D.P."/>
        </authorList>
    </citation>
    <scope>NUCLEOTIDE SEQUENCE [LARGE SCALE GENOMIC DNA]</scope>
    <source>
        <strain evidence="15 16">1348a</strain>
    </source>
</reference>
<evidence type="ECO:0000256" key="6">
    <source>
        <dbReference type="ARBA" id="ARBA00022741"/>
    </source>
</evidence>
<dbReference type="FunFam" id="3.40.50.300:FF:000610">
    <property type="entry name" value="Multidrug resistance-associated ABC transporter"/>
    <property type="match status" value="1"/>
</dbReference>
<keyword evidence="8 12" id="KW-1133">Transmembrane helix</keyword>
<dbReference type="PANTHER" id="PTHR24223">
    <property type="entry name" value="ATP-BINDING CASSETTE SUB-FAMILY C"/>
    <property type="match status" value="1"/>
</dbReference>
<keyword evidence="9 12" id="KW-0472">Membrane</keyword>
<protein>
    <recommendedName>
        <fullName evidence="17">ABC transporter domain-containing protein</fullName>
    </recommendedName>
</protein>
<dbReference type="InterPro" id="IPR050173">
    <property type="entry name" value="ABC_transporter_C-like"/>
</dbReference>
<dbReference type="GO" id="GO:0005737">
    <property type="term" value="C:cytoplasm"/>
    <property type="evidence" value="ECO:0007669"/>
    <property type="project" value="UniProtKB-ARBA"/>
</dbReference>
<feature type="transmembrane region" description="Helical" evidence="12">
    <location>
        <begin position="851"/>
        <end position="872"/>
    </location>
</feature>
<evidence type="ECO:0000256" key="11">
    <source>
        <dbReference type="SAM" id="MobiDB-lite"/>
    </source>
</evidence>
<dbReference type="PROSITE" id="PS00211">
    <property type="entry name" value="ABC_TRANSPORTER_1"/>
    <property type="match status" value="1"/>
</dbReference>
<keyword evidence="5" id="KW-0677">Repeat</keyword>
<dbReference type="FunFam" id="3.40.50.300:FF:000825">
    <property type="entry name" value="ABC bile acid transporter"/>
    <property type="match status" value="1"/>
</dbReference>
<dbReference type="CDD" id="cd03250">
    <property type="entry name" value="ABCC_MRP_domain1"/>
    <property type="match status" value="1"/>
</dbReference>
<dbReference type="AlphaFoldDB" id="A0A2C5YPW6"/>
<feature type="domain" description="ABC transmembrane type-1" evidence="14">
    <location>
        <begin position="63"/>
        <end position="247"/>
    </location>
</feature>
<evidence type="ECO:0000313" key="15">
    <source>
        <dbReference type="EMBL" id="PHH71565.1"/>
    </source>
</evidence>
<dbReference type="GO" id="GO:0140359">
    <property type="term" value="F:ABC-type transporter activity"/>
    <property type="evidence" value="ECO:0007669"/>
    <property type="project" value="InterPro"/>
</dbReference>
<dbReference type="PANTHER" id="PTHR24223:SF456">
    <property type="entry name" value="MULTIDRUG RESISTANCE-ASSOCIATED PROTEIN LETHAL(2)03659"/>
    <property type="match status" value="1"/>
</dbReference>
<keyword evidence="10" id="KW-0325">Glycoprotein</keyword>
<dbReference type="OrthoDB" id="6500128at2759"/>
<gene>
    <name evidence="15" type="ORF">CDD82_6441</name>
</gene>
<dbReference type="GO" id="GO:0016887">
    <property type="term" value="F:ATP hydrolysis activity"/>
    <property type="evidence" value="ECO:0007669"/>
    <property type="project" value="InterPro"/>
</dbReference>
<feature type="domain" description="ABC transporter" evidence="13">
    <location>
        <begin position="274"/>
        <end position="525"/>
    </location>
</feature>
<keyword evidence="16" id="KW-1185">Reference proteome</keyword>
<feature type="compositionally biased region" description="Basic and acidic residues" evidence="11">
    <location>
        <begin position="38"/>
        <end position="51"/>
    </location>
</feature>
<feature type="domain" description="ABC transporter" evidence="13">
    <location>
        <begin position="941"/>
        <end position="1197"/>
    </location>
</feature>
<dbReference type="InterPro" id="IPR011527">
    <property type="entry name" value="ABC1_TM_dom"/>
</dbReference>
<dbReference type="SUPFAM" id="SSF52540">
    <property type="entry name" value="P-loop containing nucleoside triphosphate hydrolases"/>
    <property type="match status" value="2"/>
</dbReference>
<evidence type="ECO:0000313" key="16">
    <source>
        <dbReference type="Proteomes" id="UP000224854"/>
    </source>
</evidence>
<feature type="region of interest" description="Disordered" evidence="11">
    <location>
        <begin position="19"/>
        <end position="54"/>
    </location>
</feature>
<dbReference type="Proteomes" id="UP000224854">
    <property type="component" value="Unassembled WGS sequence"/>
</dbReference>
<dbReference type="InterPro" id="IPR003439">
    <property type="entry name" value="ABC_transporter-like_ATP-bd"/>
</dbReference>
<feature type="transmembrane region" description="Helical" evidence="12">
    <location>
        <begin position="743"/>
        <end position="761"/>
    </location>
</feature>
<feature type="transmembrane region" description="Helical" evidence="12">
    <location>
        <begin position="767"/>
        <end position="786"/>
    </location>
</feature>
<evidence type="ECO:0000256" key="7">
    <source>
        <dbReference type="ARBA" id="ARBA00022840"/>
    </source>
</evidence>
<evidence type="ECO:0000256" key="8">
    <source>
        <dbReference type="ARBA" id="ARBA00022989"/>
    </source>
</evidence>
<evidence type="ECO:0000259" key="14">
    <source>
        <dbReference type="PROSITE" id="PS50929"/>
    </source>
</evidence>
<feature type="transmembrane region" description="Helical" evidence="12">
    <location>
        <begin position="189"/>
        <end position="212"/>
    </location>
</feature>
<evidence type="ECO:0000256" key="12">
    <source>
        <dbReference type="SAM" id="Phobius"/>
    </source>
</evidence>
<evidence type="ECO:0008006" key="17">
    <source>
        <dbReference type="Google" id="ProtNLM"/>
    </source>
</evidence>
<dbReference type="FunFam" id="1.20.1560.10:FF:000013">
    <property type="entry name" value="ABC transporter C family member 2"/>
    <property type="match status" value="1"/>
</dbReference>